<accession>A0A9P9X7V7</accession>
<sequence>MDWKPFSADASLSLYFSDMVRDTSDVPHGQVRQCFDSHKHSHDDFANIHIPVSELRDMLRVAIATAIQDRDIPHDGDKSEEEAEMADGDIDGVRTRQSEVCWGTRKRACLGGMGQHRQTGWNGRIGQDGGSHVLRDLGPNKTQVIREGNLRSGVYLAGSGMSHRLASQEVIERHVRL</sequence>
<dbReference type="OrthoDB" id="4843904at2759"/>
<protein>
    <submittedName>
        <fullName evidence="1">Uncharacterized protein</fullName>
    </submittedName>
</protein>
<comment type="caution">
    <text evidence="1">The sequence shown here is derived from an EMBL/GenBank/DDBJ whole genome shotgun (WGS) entry which is preliminary data.</text>
</comment>
<gene>
    <name evidence="1" type="ORF">CABS02_10959</name>
</gene>
<dbReference type="AlphaFoldDB" id="A0A9P9X7V7"/>
<keyword evidence="2" id="KW-1185">Reference proteome</keyword>
<organism evidence="1 2">
    <name type="scientific">Colletotrichum abscissum</name>
    <dbReference type="NCBI Taxonomy" id="1671311"/>
    <lineage>
        <taxon>Eukaryota</taxon>
        <taxon>Fungi</taxon>
        <taxon>Dikarya</taxon>
        <taxon>Ascomycota</taxon>
        <taxon>Pezizomycotina</taxon>
        <taxon>Sordariomycetes</taxon>
        <taxon>Hypocreomycetidae</taxon>
        <taxon>Glomerellales</taxon>
        <taxon>Glomerellaceae</taxon>
        <taxon>Colletotrichum</taxon>
        <taxon>Colletotrichum acutatum species complex</taxon>
    </lineage>
</organism>
<reference evidence="1" key="1">
    <citation type="submission" date="2019-01" db="EMBL/GenBank/DDBJ databases">
        <title>Colletotrichum abscissum LGMF1257.</title>
        <authorList>
            <person name="Baroncelli R."/>
        </authorList>
    </citation>
    <scope>NUCLEOTIDE SEQUENCE</scope>
    <source>
        <strain evidence="1">Ca142</strain>
    </source>
</reference>
<dbReference type="Proteomes" id="UP001056436">
    <property type="component" value="Unassembled WGS sequence"/>
</dbReference>
<name>A0A9P9X7V7_9PEZI</name>
<evidence type="ECO:0000313" key="2">
    <source>
        <dbReference type="Proteomes" id="UP001056436"/>
    </source>
</evidence>
<dbReference type="EMBL" id="SDAQ01000089">
    <property type="protein sequence ID" value="KAI3540743.1"/>
    <property type="molecule type" value="Genomic_DNA"/>
</dbReference>
<proteinExistence type="predicted"/>
<evidence type="ECO:0000313" key="1">
    <source>
        <dbReference type="EMBL" id="KAI3540743.1"/>
    </source>
</evidence>